<dbReference type="Proteomes" id="UP001153269">
    <property type="component" value="Unassembled WGS sequence"/>
</dbReference>
<dbReference type="AlphaFoldDB" id="A0A9N7UXL6"/>
<accession>A0A9N7UXL6</accession>
<protein>
    <submittedName>
        <fullName evidence="1">Uncharacterized protein</fullName>
    </submittedName>
</protein>
<gene>
    <name evidence="1" type="ORF">PLEPLA_LOCUS26740</name>
</gene>
<name>A0A9N7UXL6_PLEPL</name>
<sequence length="149" mass="16701">MIPGAGRRQSLLSGYLFANGTKLRQQEFKVSIRFLNDPEISDFPLAAQPLTSVLTQTLTLLHQQERSLQQKRPELIHTDKLFHLSKFGSESYRCSRRISVGAQVGRPKTVESVTSGTQKNITRQRRDLSDLQEDIVLAPSTATQPGTHT</sequence>
<proteinExistence type="predicted"/>
<organism evidence="1 2">
    <name type="scientific">Pleuronectes platessa</name>
    <name type="common">European plaice</name>
    <dbReference type="NCBI Taxonomy" id="8262"/>
    <lineage>
        <taxon>Eukaryota</taxon>
        <taxon>Metazoa</taxon>
        <taxon>Chordata</taxon>
        <taxon>Craniata</taxon>
        <taxon>Vertebrata</taxon>
        <taxon>Euteleostomi</taxon>
        <taxon>Actinopterygii</taxon>
        <taxon>Neopterygii</taxon>
        <taxon>Teleostei</taxon>
        <taxon>Neoteleostei</taxon>
        <taxon>Acanthomorphata</taxon>
        <taxon>Carangaria</taxon>
        <taxon>Pleuronectiformes</taxon>
        <taxon>Pleuronectoidei</taxon>
        <taxon>Pleuronectidae</taxon>
        <taxon>Pleuronectes</taxon>
    </lineage>
</organism>
<evidence type="ECO:0000313" key="1">
    <source>
        <dbReference type="EMBL" id="CAB1438880.1"/>
    </source>
</evidence>
<evidence type="ECO:0000313" key="2">
    <source>
        <dbReference type="Proteomes" id="UP001153269"/>
    </source>
</evidence>
<keyword evidence="2" id="KW-1185">Reference proteome</keyword>
<dbReference type="EMBL" id="CADEAL010002223">
    <property type="protein sequence ID" value="CAB1438880.1"/>
    <property type="molecule type" value="Genomic_DNA"/>
</dbReference>
<reference evidence="1" key="1">
    <citation type="submission" date="2020-03" db="EMBL/GenBank/DDBJ databases">
        <authorList>
            <person name="Weist P."/>
        </authorList>
    </citation>
    <scope>NUCLEOTIDE SEQUENCE</scope>
</reference>
<comment type="caution">
    <text evidence="1">The sequence shown here is derived from an EMBL/GenBank/DDBJ whole genome shotgun (WGS) entry which is preliminary data.</text>
</comment>